<dbReference type="EMBL" id="OV170225">
    <property type="protein sequence ID" value="CAH0725922.1"/>
    <property type="molecule type" value="Genomic_DNA"/>
</dbReference>
<protein>
    <submittedName>
        <fullName evidence="1">Uncharacterized protein</fullName>
    </submittedName>
</protein>
<organism evidence="1 2">
    <name type="scientific">Brenthis ino</name>
    <name type="common">lesser marbled fritillary</name>
    <dbReference type="NCBI Taxonomy" id="405034"/>
    <lineage>
        <taxon>Eukaryota</taxon>
        <taxon>Metazoa</taxon>
        <taxon>Ecdysozoa</taxon>
        <taxon>Arthropoda</taxon>
        <taxon>Hexapoda</taxon>
        <taxon>Insecta</taxon>
        <taxon>Pterygota</taxon>
        <taxon>Neoptera</taxon>
        <taxon>Endopterygota</taxon>
        <taxon>Lepidoptera</taxon>
        <taxon>Glossata</taxon>
        <taxon>Ditrysia</taxon>
        <taxon>Papilionoidea</taxon>
        <taxon>Nymphalidae</taxon>
        <taxon>Heliconiinae</taxon>
        <taxon>Argynnini</taxon>
        <taxon>Brenthis</taxon>
    </lineage>
</organism>
<proteinExistence type="predicted"/>
<feature type="non-terminal residue" evidence="1">
    <location>
        <position position="69"/>
    </location>
</feature>
<accession>A0A8J9W4N8</accession>
<reference evidence="1" key="1">
    <citation type="submission" date="2021-12" db="EMBL/GenBank/DDBJ databases">
        <authorList>
            <person name="Martin H S."/>
        </authorList>
    </citation>
    <scope>NUCLEOTIDE SEQUENCE</scope>
</reference>
<dbReference type="Proteomes" id="UP000838878">
    <property type="component" value="Chromosome 5"/>
</dbReference>
<gene>
    <name evidence="1" type="ORF">BINO364_LOCUS11451</name>
</gene>
<name>A0A8J9W4N8_9NEOP</name>
<sequence length="69" mass="7835">MVLATRKRTPPVDSIFRPGLRVRTEPAASARRAAMRPCRPLPHRLRKGILWDVTLSVVRVVAKKGEHKK</sequence>
<keyword evidence="2" id="KW-1185">Reference proteome</keyword>
<evidence type="ECO:0000313" key="2">
    <source>
        <dbReference type="Proteomes" id="UP000838878"/>
    </source>
</evidence>
<dbReference type="AlphaFoldDB" id="A0A8J9W4N8"/>
<evidence type="ECO:0000313" key="1">
    <source>
        <dbReference type="EMBL" id="CAH0725922.1"/>
    </source>
</evidence>